<organism evidence="9 10">
    <name type="scientific">Clavelina lepadiformis</name>
    <name type="common">Light-bulb sea squirt</name>
    <name type="synonym">Ascidia lepadiformis</name>
    <dbReference type="NCBI Taxonomy" id="159417"/>
    <lineage>
        <taxon>Eukaryota</taxon>
        <taxon>Metazoa</taxon>
        <taxon>Chordata</taxon>
        <taxon>Tunicata</taxon>
        <taxon>Ascidiacea</taxon>
        <taxon>Aplousobranchia</taxon>
        <taxon>Clavelinidae</taxon>
        <taxon>Clavelina</taxon>
    </lineage>
</organism>
<evidence type="ECO:0000259" key="8">
    <source>
        <dbReference type="SMART" id="SM00041"/>
    </source>
</evidence>
<feature type="signal peptide" evidence="7">
    <location>
        <begin position="1"/>
        <end position="23"/>
    </location>
</feature>
<comment type="caution">
    <text evidence="9">The sequence shown here is derived from an EMBL/GenBank/DDBJ whole genome shotgun (WGS) entry which is preliminary data.</text>
</comment>
<evidence type="ECO:0000256" key="5">
    <source>
        <dbReference type="ARBA" id="ARBA00023157"/>
    </source>
</evidence>
<feature type="compositionally biased region" description="Basic residues" evidence="6">
    <location>
        <begin position="26"/>
        <end position="36"/>
    </location>
</feature>
<evidence type="ECO:0000313" key="9">
    <source>
        <dbReference type="EMBL" id="CAK8694934.1"/>
    </source>
</evidence>
<reference evidence="9 10" key="1">
    <citation type="submission" date="2024-02" db="EMBL/GenBank/DDBJ databases">
        <authorList>
            <person name="Daric V."/>
            <person name="Darras S."/>
        </authorList>
    </citation>
    <scope>NUCLEOTIDE SEQUENCE [LARGE SCALE GENOMIC DNA]</scope>
</reference>
<name>A0ABP0GWB3_CLALP</name>
<keyword evidence="4 7" id="KW-0732">Signal</keyword>
<protein>
    <recommendedName>
        <fullName evidence="8">CTCK domain-containing protein</fullName>
    </recommendedName>
</protein>
<dbReference type="PANTHER" id="PTHR15283">
    <property type="entry name" value="GREMLIN 1"/>
    <property type="match status" value="1"/>
</dbReference>
<sequence>MKLSLLIMISAVALLNLTTTTSAGRNRSRGGRRKSKIPSPQKHANLNAESAQASNAPNPAGENENPATSAKSGQRGRGGRQRNQDILKTGEKAKIVTERRYLKSDWCKSQPVKQHIRTKYCHGVIVNQFCYGQCNSFYIPKDIVVDEREENVIPQYFKSCSFCKPKKEEWISVRLKCKRQRGRGRKRPKHITKKVKRVKGCTCIAVPDLDKFATPTAQQPSPEVISSSGPEINATSIAARYTSNR</sequence>
<dbReference type="Proteomes" id="UP001642483">
    <property type="component" value="Unassembled WGS sequence"/>
</dbReference>
<dbReference type="InterPro" id="IPR006207">
    <property type="entry name" value="Cys_knot_C"/>
</dbReference>
<comment type="similarity">
    <text evidence="2">Belongs to the DAN family.</text>
</comment>
<evidence type="ECO:0000256" key="6">
    <source>
        <dbReference type="SAM" id="MobiDB-lite"/>
    </source>
</evidence>
<dbReference type="InterPro" id="IPR029034">
    <property type="entry name" value="Cystine-knot_cytokine"/>
</dbReference>
<evidence type="ECO:0000313" key="10">
    <source>
        <dbReference type="Proteomes" id="UP001642483"/>
    </source>
</evidence>
<accession>A0ABP0GWB3</accession>
<keyword evidence="5" id="KW-1015">Disulfide bond</keyword>
<dbReference type="PANTHER" id="PTHR15283:SF4">
    <property type="entry name" value="BURSICON"/>
    <property type="match status" value="1"/>
</dbReference>
<gene>
    <name evidence="9" type="ORF">CVLEPA_LOCUS28257</name>
</gene>
<evidence type="ECO:0000256" key="4">
    <source>
        <dbReference type="ARBA" id="ARBA00022729"/>
    </source>
</evidence>
<feature type="region of interest" description="Disordered" evidence="6">
    <location>
        <begin position="22"/>
        <end position="90"/>
    </location>
</feature>
<keyword evidence="3" id="KW-0964">Secreted</keyword>
<feature type="chain" id="PRO_5047044659" description="CTCK domain-containing protein" evidence="7">
    <location>
        <begin position="24"/>
        <end position="245"/>
    </location>
</feature>
<dbReference type="SMART" id="SM00041">
    <property type="entry name" value="CT"/>
    <property type="match status" value="1"/>
</dbReference>
<comment type="subcellular location">
    <subcellularLocation>
        <location evidence="1">Secreted</location>
    </subcellularLocation>
</comment>
<evidence type="ECO:0000256" key="7">
    <source>
        <dbReference type="SAM" id="SignalP"/>
    </source>
</evidence>
<dbReference type="Gene3D" id="2.10.90.10">
    <property type="entry name" value="Cystine-knot cytokines"/>
    <property type="match status" value="1"/>
</dbReference>
<evidence type="ECO:0000256" key="1">
    <source>
        <dbReference type="ARBA" id="ARBA00004613"/>
    </source>
</evidence>
<proteinExistence type="inferred from homology"/>
<dbReference type="InterPro" id="IPR004133">
    <property type="entry name" value="DAN_dom"/>
</dbReference>
<evidence type="ECO:0000256" key="3">
    <source>
        <dbReference type="ARBA" id="ARBA00022525"/>
    </source>
</evidence>
<feature type="compositionally biased region" description="Polar residues" evidence="6">
    <location>
        <begin position="42"/>
        <end position="52"/>
    </location>
</feature>
<evidence type="ECO:0000256" key="2">
    <source>
        <dbReference type="ARBA" id="ARBA00007872"/>
    </source>
</evidence>
<dbReference type="EMBL" id="CAWYQH010000141">
    <property type="protein sequence ID" value="CAK8694934.1"/>
    <property type="molecule type" value="Genomic_DNA"/>
</dbReference>
<feature type="domain" description="CTCK" evidence="8">
    <location>
        <begin position="109"/>
        <end position="209"/>
    </location>
</feature>
<feature type="compositionally biased region" description="Low complexity" evidence="6">
    <location>
        <begin position="53"/>
        <end position="67"/>
    </location>
</feature>
<keyword evidence="10" id="KW-1185">Reference proteome</keyword>
<dbReference type="Pfam" id="PF03045">
    <property type="entry name" value="DAN"/>
    <property type="match status" value="1"/>
</dbReference>